<gene>
    <name evidence="1" type="ORF">HNP81_000960</name>
</gene>
<organism evidence="1 2">
    <name type="scientific">Peribacillus huizhouensis</name>
    <dbReference type="NCBI Taxonomy" id="1501239"/>
    <lineage>
        <taxon>Bacteria</taxon>
        <taxon>Bacillati</taxon>
        <taxon>Bacillota</taxon>
        <taxon>Bacilli</taxon>
        <taxon>Bacillales</taxon>
        <taxon>Bacillaceae</taxon>
        <taxon>Peribacillus</taxon>
    </lineage>
</organism>
<dbReference type="Proteomes" id="UP000626697">
    <property type="component" value="Unassembled WGS sequence"/>
</dbReference>
<evidence type="ECO:0000313" key="1">
    <source>
        <dbReference type="EMBL" id="MBA9025677.1"/>
    </source>
</evidence>
<proteinExistence type="predicted"/>
<dbReference type="EMBL" id="JACJHX010000002">
    <property type="protein sequence ID" value="MBA9025677.1"/>
    <property type="molecule type" value="Genomic_DNA"/>
</dbReference>
<name>A0ABR6CMQ9_9BACI</name>
<accession>A0ABR6CMQ9</accession>
<sequence length="42" mass="4672">MRGYRGIGAGGADAVSYCYIKIKGSDLTLYMRFSVFLLLHNI</sequence>
<keyword evidence="2" id="KW-1185">Reference proteome</keyword>
<comment type="caution">
    <text evidence="1">The sequence shown here is derived from an EMBL/GenBank/DDBJ whole genome shotgun (WGS) entry which is preliminary data.</text>
</comment>
<evidence type="ECO:0000313" key="2">
    <source>
        <dbReference type="Proteomes" id="UP000626697"/>
    </source>
</evidence>
<reference evidence="1 2" key="1">
    <citation type="submission" date="2020-08" db="EMBL/GenBank/DDBJ databases">
        <title>Genomic Encyclopedia of Type Strains, Phase IV (KMG-IV): sequencing the most valuable type-strain genomes for metagenomic binning, comparative biology and taxonomic classification.</title>
        <authorList>
            <person name="Goeker M."/>
        </authorList>
    </citation>
    <scope>NUCLEOTIDE SEQUENCE [LARGE SCALE GENOMIC DNA]</scope>
    <source>
        <strain evidence="1 2">DSM 105481</strain>
    </source>
</reference>
<protein>
    <submittedName>
        <fullName evidence="1">Uncharacterized protein</fullName>
    </submittedName>
</protein>